<dbReference type="EMBL" id="JAKREW010000035">
    <property type="protein sequence ID" value="MCG7508152.1"/>
    <property type="molecule type" value="Genomic_DNA"/>
</dbReference>
<keyword evidence="2" id="KW-1185">Reference proteome</keyword>
<keyword evidence="1" id="KW-0489">Methyltransferase</keyword>
<dbReference type="PANTHER" id="PTHR43861">
    <property type="entry name" value="TRANS-ACONITATE 2-METHYLTRANSFERASE-RELATED"/>
    <property type="match status" value="1"/>
</dbReference>
<dbReference type="SUPFAM" id="SSF53335">
    <property type="entry name" value="S-adenosyl-L-methionine-dependent methyltransferases"/>
    <property type="match status" value="1"/>
</dbReference>
<accession>A0ABS9QL46</accession>
<sequence length="260" mass="29751">MSDQLSYDRTTDVPKIVGCNTRNIEYRWSIFENVASDLKKPSRILDFGAGSLRETYYFAERGHQVTSVDLDVSRMKIFASKYDWSRAAFQPELTVNIPSDRSFDLITAFDVIEHIANLNDVLPAFHKALGTEGMVFCTVPNKRTLLEAVNKRMLARGRVYAPGEAHLQFKSPSEWDATFRSYGFDIEKHEMAIGALANNWYWSVYLGSRVCDRLLPSLGQAMRWFVNPSIMRGFDQMDKRLGAGLSNLYGWNLIILRKAR</sequence>
<keyword evidence="1" id="KW-0808">Transferase</keyword>
<dbReference type="RefSeq" id="WP_239369671.1">
    <property type="nucleotide sequence ID" value="NZ_JAKREW010000035.1"/>
</dbReference>
<dbReference type="Gene3D" id="3.40.50.150">
    <property type="entry name" value="Vaccinia Virus protein VP39"/>
    <property type="match status" value="1"/>
</dbReference>
<organism evidence="1 2">
    <name type="scientific">Mesorhizobium retamae</name>
    <dbReference type="NCBI Taxonomy" id="2912854"/>
    <lineage>
        <taxon>Bacteria</taxon>
        <taxon>Pseudomonadati</taxon>
        <taxon>Pseudomonadota</taxon>
        <taxon>Alphaproteobacteria</taxon>
        <taxon>Hyphomicrobiales</taxon>
        <taxon>Phyllobacteriaceae</taxon>
        <taxon>Mesorhizobium</taxon>
    </lineage>
</organism>
<proteinExistence type="predicted"/>
<dbReference type="Pfam" id="PF13489">
    <property type="entry name" value="Methyltransf_23"/>
    <property type="match status" value="1"/>
</dbReference>
<name>A0ABS9QL46_9HYPH</name>
<dbReference type="Proteomes" id="UP001201701">
    <property type="component" value="Unassembled WGS sequence"/>
</dbReference>
<evidence type="ECO:0000313" key="1">
    <source>
        <dbReference type="EMBL" id="MCG7508152.1"/>
    </source>
</evidence>
<protein>
    <submittedName>
        <fullName evidence="1">Class I SAM-dependent methyltransferase</fullName>
    </submittedName>
</protein>
<dbReference type="GO" id="GO:0032259">
    <property type="term" value="P:methylation"/>
    <property type="evidence" value="ECO:0007669"/>
    <property type="project" value="UniProtKB-KW"/>
</dbReference>
<comment type="caution">
    <text evidence="1">The sequence shown here is derived from an EMBL/GenBank/DDBJ whole genome shotgun (WGS) entry which is preliminary data.</text>
</comment>
<reference evidence="1 2" key="1">
    <citation type="submission" date="2022-02" db="EMBL/GenBank/DDBJ databases">
        <title>Draft genome sequence of Mezorhizobium retamae strain IRAMC:0171 isolated from Retama raetam nodules.</title>
        <authorList>
            <person name="Bengaied R."/>
            <person name="Sbissi I."/>
            <person name="Huber K."/>
            <person name="Ghodbane F."/>
            <person name="Nouioui I."/>
            <person name="Tarhouni M."/>
            <person name="Gtari M."/>
        </authorList>
    </citation>
    <scope>NUCLEOTIDE SEQUENCE [LARGE SCALE GENOMIC DNA]</scope>
    <source>
        <strain evidence="1 2">IRAMC:0171</strain>
    </source>
</reference>
<dbReference type="GO" id="GO:0008168">
    <property type="term" value="F:methyltransferase activity"/>
    <property type="evidence" value="ECO:0007669"/>
    <property type="project" value="UniProtKB-KW"/>
</dbReference>
<gene>
    <name evidence="1" type="ORF">L4923_24220</name>
</gene>
<dbReference type="InterPro" id="IPR029063">
    <property type="entry name" value="SAM-dependent_MTases_sf"/>
</dbReference>
<dbReference type="CDD" id="cd02440">
    <property type="entry name" value="AdoMet_MTases"/>
    <property type="match status" value="1"/>
</dbReference>
<evidence type="ECO:0000313" key="2">
    <source>
        <dbReference type="Proteomes" id="UP001201701"/>
    </source>
</evidence>